<keyword evidence="5 7" id="KW-0378">Hydrolase</keyword>
<evidence type="ECO:0000313" key="9">
    <source>
        <dbReference type="EMBL" id="BCD97162.1"/>
    </source>
</evidence>
<dbReference type="InterPro" id="IPR000223">
    <property type="entry name" value="Pept_S26A_signal_pept_1"/>
</dbReference>
<evidence type="ECO:0000256" key="5">
    <source>
        <dbReference type="ARBA" id="ARBA00022801"/>
    </source>
</evidence>
<feature type="transmembrane region" description="Helical" evidence="7">
    <location>
        <begin position="50"/>
        <end position="70"/>
    </location>
</feature>
<dbReference type="PROSITE" id="PS00761">
    <property type="entry name" value="SPASE_I_3"/>
    <property type="match status" value="1"/>
</dbReference>
<evidence type="ECO:0000256" key="2">
    <source>
        <dbReference type="ARBA" id="ARBA00009370"/>
    </source>
</evidence>
<gene>
    <name evidence="9" type="ORF">MARGE09_P1363</name>
</gene>
<evidence type="ECO:0000256" key="4">
    <source>
        <dbReference type="ARBA" id="ARBA00019232"/>
    </source>
</evidence>
<dbReference type="AlphaFoldDB" id="A0AAN1WGG6"/>
<dbReference type="NCBIfam" id="TIGR02227">
    <property type="entry name" value="sigpep_I_bact"/>
    <property type="match status" value="1"/>
</dbReference>
<dbReference type="GO" id="GO:0006465">
    <property type="term" value="P:signal peptide processing"/>
    <property type="evidence" value="ECO:0007669"/>
    <property type="project" value="InterPro"/>
</dbReference>
<dbReference type="GO" id="GO:0009003">
    <property type="term" value="F:signal peptidase activity"/>
    <property type="evidence" value="ECO:0007669"/>
    <property type="project" value="UniProtKB-EC"/>
</dbReference>
<accession>A0AAN1WGG6</accession>
<evidence type="ECO:0000313" key="10">
    <source>
        <dbReference type="Proteomes" id="UP001320119"/>
    </source>
</evidence>
<dbReference type="Proteomes" id="UP001320119">
    <property type="component" value="Chromosome"/>
</dbReference>
<feature type="transmembrane region" description="Helical" evidence="7">
    <location>
        <begin position="9"/>
        <end position="27"/>
    </location>
</feature>
<comment type="subcellular location">
    <subcellularLocation>
        <location evidence="7">Membrane</location>
        <topology evidence="7">Multi-pass membrane protein</topology>
    </subcellularLocation>
</comment>
<dbReference type="Gene3D" id="2.10.109.10">
    <property type="entry name" value="Umud Fragment, subunit A"/>
    <property type="match status" value="1"/>
</dbReference>
<keyword evidence="7" id="KW-0645">Protease</keyword>
<protein>
    <recommendedName>
        <fullName evidence="4 7">Signal peptidase I</fullName>
        <ecNumber evidence="3 7">3.4.21.89</ecNumber>
    </recommendedName>
</protein>
<dbReference type="PANTHER" id="PTHR43390">
    <property type="entry name" value="SIGNAL PEPTIDASE I"/>
    <property type="match status" value="1"/>
</dbReference>
<sequence length="277" mass="31624">MSQNWKPKVWPVIIFGPFIQAFIFLYLNKPRLFWLYSAITILLGVIDWRYGIWSTSVLIIACPLHGFLIVKKDGIKSPRKWYSHWWATPALITAFFATIFITRSFLIEPFSIPAESMAPSINKGDFVIIRKLGYGTYGTFGIQLFDSESINNNLMERGESYVFLPPNSNLPHVKRLIGLSGDTIEVTRRGVIINGELITQLSEEPDGDILHAREGLEEPYNIQFMVKRNSAMVGQYKVPDNHYFFLGDNRDNSRDSRAWGYVNEGDIIGKVIAILPN</sequence>
<evidence type="ECO:0000256" key="3">
    <source>
        <dbReference type="ARBA" id="ARBA00013208"/>
    </source>
</evidence>
<keyword evidence="7" id="KW-0812">Transmembrane</keyword>
<evidence type="ECO:0000256" key="6">
    <source>
        <dbReference type="PIRSR" id="PIRSR600223-1"/>
    </source>
</evidence>
<evidence type="ECO:0000256" key="1">
    <source>
        <dbReference type="ARBA" id="ARBA00000677"/>
    </source>
</evidence>
<comment type="similarity">
    <text evidence="2 7">Belongs to the peptidase S26 family.</text>
</comment>
<dbReference type="PRINTS" id="PR00727">
    <property type="entry name" value="LEADERPTASE"/>
</dbReference>
<feature type="domain" description="Peptidase S26" evidence="8">
    <location>
        <begin position="91"/>
        <end position="274"/>
    </location>
</feature>
<dbReference type="InterPro" id="IPR036286">
    <property type="entry name" value="LexA/Signal_pep-like_sf"/>
</dbReference>
<dbReference type="SUPFAM" id="SSF51306">
    <property type="entry name" value="LexA/Signal peptidase"/>
    <property type="match status" value="1"/>
</dbReference>
<dbReference type="EMBL" id="AP023086">
    <property type="protein sequence ID" value="BCD97162.1"/>
    <property type="molecule type" value="Genomic_DNA"/>
</dbReference>
<dbReference type="GO" id="GO:0016020">
    <property type="term" value="C:membrane"/>
    <property type="evidence" value="ECO:0007669"/>
    <property type="project" value="UniProtKB-SubCell"/>
</dbReference>
<dbReference type="Pfam" id="PF10502">
    <property type="entry name" value="Peptidase_S26"/>
    <property type="match status" value="1"/>
</dbReference>
<name>A0AAN1WGG6_9GAMM</name>
<proteinExistence type="inferred from homology"/>
<keyword evidence="7" id="KW-0472">Membrane</keyword>
<dbReference type="RefSeq" id="WP_236986637.1">
    <property type="nucleotide sequence ID" value="NZ_AP023086.1"/>
</dbReference>
<comment type="catalytic activity">
    <reaction evidence="1 7">
        <text>Cleavage of hydrophobic, N-terminal signal or leader sequences from secreted and periplasmic proteins.</text>
        <dbReference type="EC" id="3.4.21.89"/>
    </reaction>
</comment>
<dbReference type="GO" id="GO:0004252">
    <property type="term" value="F:serine-type endopeptidase activity"/>
    <property type="evidence" value="ECO:0007669"/>
    <property type="project" value="InterPro"/>
</dbReference>
<feature type="active site" evidence="6">
    <location>
        <position position="174"/>
    </location>
</feature>
<reference evidence="9 10" key="1">
    <citation type="journal article" date="2022" name="IScience">
        <title>An ultrasensitive nanofiber-based assay for enzymatic hydrolysis and deep-sea microbial degradation of cellulose.</title>
        <authorList>
            <person name="Tsudome M."/>
            <person name="Tachioka M."/>
            <person name="Miyazaki M."/>
            <person name="Uchimura K."/>
            <person name="Tsuda M."/>
            <person name="Takaki Y."/>
            <person name="Deguchi S."/>
        </authorList>
    </citation>
    <scope>NUCLEOTIDE SEQUENCE [LARGE SCALE GENOMIC DNA]</scope>
    <source>
        <strain evidence="9 10">GE09</strain>
    </source>
</reference>
<evidence type="ECO:0000256" key="7">
    <source>
        <dbReference type="RuleBase" id="RU362042"/>
    </source>
</evidence>
<dbReference type="KEGG" id="marq:MARGE09_P1363"/>
<keyword evidence="10" id="KW-1185">Reference proteome</keyword>
<evidence type="ECO:0000259" key="8">
    <source>
        <dbReference type="Pfam" id="PF10502"/>
    </source>
</evidence>
<dbReference type="PANTHER" id="PTHR43390:SF1">
    <property type="entry name" value="CHLOROPLAST PROCESSING PEPTIDASE"/>
    <property type="match status" value="1"/>
</dbReference>
<organism evidence="9 10">
    <name type="scientific">Marinagarivorans cellulosilyticus</name>
    <dbReference type="NCBI Taxonomy" id="2721545"/>
    <lineage>
        <taxon>Bacteria</taxon>
        <taxon>Pseudomonadati</taxon>
        <taxon>Pseudomonadota</taxon>
        <taxon>Gammaproteobacteria</taxon>
        <taxon>Cellvibrionales</taxon>
        <taxon>Cellvibrionaceae</taxon>
        <taxon>Marinagarivorans</taxon>
    </lineage>
</organism>
<dbReference type="CDD" id="cd06530">
    <property type="entry name" value="S26_SPase_I"/>
    <property type="match status" value="1"/>
</dbReference>
<dbReference type="EC" id="3.4.21.89" evidence="3 7"/>
<dbReference type="InterPro" id="IPR019533">
    <property type="entry name" value="Peptidase_S26"/>
</dbReference>
<feature type="active site" evidence="6">
    <location>
        <position position="116"/>
    </location>
</feature>
<feature type="transmembrane region" description="Helical" evidence="7">
    <location>
        <begin position="82"/>
        <end position="101"/>
    </location>
</feature>
<dbReference type="InterPro" id="IPR019758">
    <property type="entry name" value="Pept_S26A_signal_pept_1_CS"/>
</dbReference>
<keyword evidence="7" id="KW-1133">Transmembrane helix</keyword>